<dbReference type="RefSeq" id="XP_040589288.1">
    <property type="nucleotide sequence ID" value="XM_040733354.1"/>
</dbReference>
<feature type="region of interest" description="Disordered" evidence="9">
    <location>
        <begin position="1"/>
        <end position="31"/>
    </location>
</feature>
<proteinExistence type="predicted"/>
<dbReference type="Proteomes" id="UP000886700">
    <property type="component" value="Unplaced"/>
</dbReference>
<dbReference type="GeneID" id="101833356"/>
<gene>
    <name evidence="13" type="primary">LOC101833356</name>
</gene>
<evidence type="ECO:0000259" key="11">
    <source>
        <dbReference type="PROSITE" id="PS50262"/>
    </source>
</evidence>
<keyword evidence="8" id="KW-0807">Transducer</keyword>
<organism evidence="12 13">
    <name type="scientific">Mesocricetus auratus</name>
    <name type="common">Golden hamster</name>
    <dbReference type="NCBI Taxonomy" id="10036"/>
    <lineage>
        <taxon>Eukaryota</taxon>
        <taxon>Metazoa</taxon>
        <taxon>Chordata</taxon>
        <taxon>Craniata</taxon>
        <taxon>Vertebrata</taxon>
        <taxon>Euteleostomi</taxon>
        <taxon>Mammalia</taxon>
        <taxon>Eutheria</taxon>
        <taxon>Euarchontoglires</taxon>
        <taxon>Glires</taxon>
        <taxon>Rodentia</taxon>
        <taxon>Myomorpha</taxon>
        <taxon>Muroidea</taxon>
        <taxon>Cricetidae</taxon>
        <taxon>Cricetinae</taxon>
        <taxon>Mesocricetus</taxon>
    </lineage>
</organism>
<dbReference type="PROSITE" id="PS50262">
    <property type="entry name" value="G_PROTEIN_RECEP_F1_2"/>
    <property type="match status" value="1"/>
</dbReference>
<dbReference type="Gene3D" id="1.20.1070.10">
    <property type="entry name" value="Rhodopsin 7-helix transmembrane proteins"/>
    <property type="match status" value="1"/>
</dbReference>
<keyword evidence="12" id="KW-1185">Reference proteome</keyword>
<feature type="compositionally biased region" description="Low complexity" evidence="9">
    <location>
        <begin position="18"/>
        <end position="29"/>
    </location>
</feature>
<sequence length="369" mass="41866">MGKSQFQNKEAKSRMKEPSSSLDSSPPLDLKMEERNTSGEFLSKDSNISTWETPITAPNESIYKVSSYCDIRLQAMISLSLIFAPFGMVGNAMVLWLLGFHLHRNAFSVDILNLAGADFLFLFFQFVFCLLFIIHFFFSTPIHSPLFFIVLAAFPHFCGLSILSAISIECCLSVMWPIWYHCQRPRHTSSVTCALFWALSLLLCFLHGDVCGVLFNSYDFFWCQTFRFIMASWSIVLLVVLCGSSLTLLVSIFCGSHQIPVSRLYVILVLTLLFFLIFGLPLGIYCLLCKWIGTLYHVKSCDISVTLFLPCINSSANPNIYYVVGYIRHRIFQQKTLKLFLRRALQDTAEEEEGGERGSSGEPQELETV</sequence>
<accession>A0ABM2WLF6</accession>
<dbReference type="PRINTS" id="PR00237">
    <property type="entry name" value="GPCRRHODOPSN"/>
</dbReference>
<comment type="subcellular location">
    <subcellularLocation>
        <location evidence="1">Cell membrane</location>
        <topology evidence="1">Multi-pass membrane protein</topology>
    </subcellularLocation>
</comment>
<feature type="transmembrane region" description="Helical" evidence="10">
    <location>
        <begin position="146"/>
        <end position="179"/>
    </location>
</feature>
<feature type="domain" description="G-protein coupled receptors family 1 profile" evidence="11">
    <location>
        <begin position="90"/>
        <end position="321"/>
    </location>
</feature>
<name>A0ABM2WLF6_MESAU</name>
<keyword evidence="5" id="KW-0297">G-protein coupled receptor</keyword>
<protein>
    <submittedName>
        <fullName evidence="13">LOW QUALITY PROTEIN: mas-related G-protein coupled receptor member B2-like</fullName>
    </submittedName>
</protein>
<keyword evidence="7" id="KW-0675">Receptor</keyword>
<keyword evidence="2" id="KW-1003">Cell membrane</keyword>
<evidence type="ECO:0000256" key="6">
    <source>
        <dbReference type="ARBA" id="ARBA00023136"/>
    </source>
</evidence>
<evidence type="ECO:0000256" key="5">
    <source>
        <dbReference type="ARBA" id="ARBA00023040"/>
    </source>
</evidence>
<reference evidence="13" key="1">
    <citation type="submission" date="2025-08" db="UniProtKB">
        <authorList>
            <consortium name="RefSeq"/>
        </authorList>
    </citation>
    <scope>IDENTIFICATION</scope>
    <source>
        <tissue evidence="13">Liver</tissue>
    </source>
</reference>
<feature type="region of interest" description="Disordered" evidence="9">
    <location>
        <begin position="349"/>
        <end position="369"/>
    </location>
</feature>
<evidence type="ECO:0000313" key="12">
    <source>
        <dbReference type="Proteomes" id="UP000886700"/>
    </source>
</evidence>
<feature type="transmembrane region" description="Helical" evidence="10">
    <location>
        <begin position="194"/>
        <end position="216"/>
    </location>
</feature>
<dbReference type="SUPFAM" id="SSF81321">
    <property type="entry name" value="Family A G protein-coupled receptor-like"/>
    <property type="match status" value="1"/>
</dbReference>
<feature type="transmembrane region" description="Helical" evidence="10">
    <location>
        <begin position="119"/>
        <end position="139"/>
    </location>
</feature>
<keyword evidence="6 10" id="KW-0472">Membrane</keyword>
<dbReference type="InterPro" id="IPR000276">
    <property type="entry name" value="GPCR_Rhodpsn"/>
</dbReference>
<feature type="transmembrane region" description="Helical" evidence="10">
    <location>
        <begin position="228"/>
        <end position="253"/>
    </location>
</feature>
<evidence type="ECO:0000256" key="2">
    <source>
        <dbReference type="ARBA" id="ARBA00022475"/>
    </source>
</evidence>
<dbReference type="PANTHER" id="PTHR11334">
    <property type="entry name" value="MAS-RELATED G-PROTEIN COUPLED RECEPTOR"/>
    <property type="match status" value="1"/>
</dbReference>
<evidence type="ECO:0000256" key="10">
    <source>
        <dbReference type="SAM" id="Phobius"/>
    </source>
</evidence>
<evidence type="ECO:0000256" key="3">
    <source>
        <dbReference type="ARBA" id="ARBA00022692"/>
    </source>
</evidence>
<feature type="transmembrane region" description="Helical" evidence="10">
    <location>
        <begin position="76"/>
        <end position="99"/>
    </location>
</feature>
<dbReference type="PRINTS" id="PR02108">
    <property type="entry name" value="MRGPCRFAMILY"/>
</dbReference>
<evidence type="ECO:0000256" key="1">
    <source>
        <dbReference type="ARBA" id="ARBA00004651"/>
    </source>
</evidence>
<evidence type="ECO:0000313" key="13">
    <source>
        <dbReference type="RefSeq" id="XP_040589288.1"/>
    </source>
</evidence>
<evidence type="ECO:0000256" key="9">
    <source>
        <dbReference type="SAM" id="MobiDB-lite"/>
    </source>
</evidence>
<feature type="transmembrane region" description="Helical" evidence="10">
    <location>
        <begin position="265"/>
        <end position="288"/>
    </location>
</feature>
<keyword evidence="4 10" id="KW-1133">Transmembrane helix</keyword>
<keyword evidence="3 10" id="KW-0812">Transmembrane</keyword>
<dbReference type="InterPro" id="IPR017452">
    <property type="entry name" value="GPCR_Rhodpsn_7TM"/>
</dbReference>
<dbReference type="InterPro" id="IPR026234">
    <property type="entry name" value="MRGPCRFAMILY"/>
</dbReference>
<dbReference type="PANTHER" id="PTHR11334:SF29">
    <property type="entry name" value="MAS-RELATED G-PROTEIN COUPLED RECEPTOR MEMBER X2"/>
    <property type="match status" value="1"/>
</dbReference>
<evidence type="ECO:0000256" key="4">
    <source>
        <dbReference type="ARBA" id="ARBA00022989"/>
    </source>
</evidence>
<evidence type="ECO:0000256" key="7">
    <source>
        <dbReference type="ARBA" id="ARBA00023170"/>
    </source>
</evidence>
<evidence type="ECO:0000256" key="8">
    <source>
        <dbReference type="ARBA" id="ARBA00023224"/>
    </source>
</evidence>